<dbReference type="Proteomes" id="UP000434850">
    <property type="component" value="Unassembled WGS sequence"/>
</dbReference>
<feature type="transmembrane region" description="Helical" evidence="10">
    <location>
        <begin position="135"/>
        <end position="156"/>
    </location>
</feature>
<feature type="transmembrane region" description="Helical" evidence="10">
    <location>
        <begin position="92"/>
        <end position="115"/>
    </location>
</feature>
<organism evidence="11 12">
    <name type="scientific">Mucilaginibacter aquatilis</name>
    <dbReference type="NCBI Taxonomy" id="1517760"/>
    <lineage>
        <taxon>Bacteria</taxon>
        <taxon>Pseudomonadati</taxon>
        <taxon>Bacteroidota</taxon>
        <taxon>Sphingobacteriia</taxon>
        <taxon>Sphingobacteriales</taxon>
        <taxon>Sphingobacteriaceae</taxon>
        <taxon>Mucilaginibacter</taxon>
    </lineage>
</organism>
<evidence type="ECO:0000256" key="7">
    <source>
        <dbReference type="ARBA" id="ARBA00023065"/>
    </source>
</evidence>
<evidence type="ECO:0000313" key="12">
    <source>
        <dbReference type="Proteomes" id="UP000434850"/>
    </source>
</evidence>
<dbReference type="GO" id="GO:0006811">
    <property type="term" value="P:monoatomic ion transport"/>
    <property type="evidence" value="ECO:0007669"/>
    <property type="project" value="UniProtKB-KW"/>
</dbReference>
<evidence type="ECO:0000256" key="10">
    <source>
        <dbReference type="SAM" id="Phobius"/>
    </source>
</evidence>
<evidence type="ECO:0000256" key="3">
    <source>
        <dbReference type="ARBA" id="ARBA00022449"/>
    </source>
</evidence>
<proteinExistence type="predicted"/>
<dbReference type="AlphaFoldDB" id="A0A6I4IEU8"/>
<name>A0A6I4IEU8_9SPHI</name>
<dbReference type="RefSeq" id="WP_157542206.1">
    <property type="nucleotide sequence ID" value="NZ_WQLA01000004.1"/>
</dbReference>
<dbReference type="GO" id="GO:0015297">
    <property type="term" value="F:antiporter activity"/>
    <property type="evidence" value="ECO:0007669"/>
    <property type="project" value="UniProtKB-KW"/>
</dbReference>
<evidence type="ECO:0000256" key="9">
    <source>
        <dbReference type="ARBA" id="ARBA00031636"/>
    </source>
</evidence>
<feature type="transmembrane region" description="Helical" evidence="10">
    <location>
        <begin position="395"/>
        <end position="415"/>
    </location>
</feature>
<keyword evidence="12" id="KW-1185">Reference proteome</keyword>
<feature type="transmembrane region" description="Helical" evidence="10">
    <location>
        <begin position="43"/>
        <end position="71"/>
    </location>
</feature>
<dbReference type="Pfam" id="PF01554">
    <property type="entry name" value="MatE"/>
    <property type="match status" value="2"/>
</dbReference>
<keyword evidence="4" id="KW-1003">Cell membrane</keyword>
<feature type="transmembrane region" description="Helical" evidence="10">
    <location>
        <begin position="168"/>
        <end position="188"/>
    </location>
</feature>
<reference evidence="11 12" key="1">
    <citation type="submission" date="2019-12" db="EMBL/GenBank/DDBJ databases">
        <title>Mucilaginibacter sp. HME9299 genome sequencing and assembly.</title>
        <authorList>
            <person name="Kang H."/>
            <person name="Kim H."/>
            <person name="Joh K."/>
        </authorList>
    </citation>
    <scope>NUCLEOTIDE SEQUENCE [LARGE SCALE GENOMIC DNA]</scope>
    <source>
        <strain evidence="11 12">HME9299</strain>
    </source>
</reference>
<evidence type="ECO:0000256" key="1">
    <source>
        <dbReference type="ARBA" id="ARBA00004651"/>
    </source>
</evidence>
<keyword evidence="2" id="KW-0813">Transport</keyword>
<dbReference type="PANTHER" id="PTHR43298:SF2">
    <property type="entry name" value="FMN_FAD EXPORTER YEEO-RELATED"/>
    <property type="match status" value="1"/>
</dbReference>
<feature type="transmembrane region" description="Helical" evidence="10">
    <location>
        <begin position="321"/>
        <end position="342"/>
    </location>
</feature>
<accession>A0A6I4IEU8</accession>
<dbReference type="GO" id="GO:0042910">
    <property type="term" value="F:xenobiotic transmembrane transporter activity"/>
    <property type="evidence" value="ECO:0007669"/>
    <property type="project" value="InterPro"/>
</dbReference>
<dbReference type="InterPro" id="IPR050222">
    <property type="entry name" value="MATE_MdtK"/>
</dbReference>
<comment type="subcellular location">
    <subcellularLocation>
        <location evidence="1">Cell membrane</location>
        <topology evidence="1">Multi-pass membrane protein</topology>
    </subcellularLocation>
</comment>
<feature type="transmembrane region" description="Helical" evidence="10">
    <location>
        <begin position="200"/>
        <end position="218"/>
    </location>
</feature>
<evidence type="ECO:0000256" key="2">
    <source>
        <dbReference type="ARBA" id="ARBA00022448"/>
    </source>
</evidence>
<evidence type="ECO:0000313" key="11">
    <source>
        <dbReference type="EMBL" id="MVN91889.1"/>
    </source>
</evidence>
<keyword evidence="7" id="KW-0406">Ion transport</keyword>
<feature type="transmembrane region" description="Helical" evidence="10">
    <location>
        <begin position="421"/>
        <end position="439"/>
    </location>
</feature>
<dbReference type="InterPro" id="IPR048279">
    <property type="entry name" value="MdtK-like"/>
</dbReference>
<keyword evidence="5 10" id="KW-0812">Transmembrane</keyword>
<evidence type="ECO:0000256" key="4">
    <source>
        <dbReference type="ARBA" id="ARBA00022475"/>
    </source>
</evidence>
<dbReference type="GO" id="GO:0005886">
    <property type="term" value="C:plasma membrane"/>
    <property type="evidence" value="ECO:0007669"/>
    <property type="project" value="UniProtKB-SubCell"/>
</dbReference>
<dbReference type="PIRSF" id="PIRSF006603">
    <property type="entry name" value="DinF"/>
    <property type="match status" value="1"/>
</dbReference>
<evidence type="ECO:0000256" key="8">
    <source>
        <dbReference type="ARBA" id="ARBA00023136"/>
    </source>
</evidence>
<keyword evidence="6 10" id="KW-1133">Transmembrane helix</keyword>
<dbReference type="PANTHER" id="PTHR43298">
    <property type="entry name" value="MULTIDRUG RESISTANCE PROTEIN NORM-RELATED"/>
    <property type="match status" value="1"/>
</dbReference>
<sequence length="460" mass="49809">MSFSFQPYKQHYRDNLKLAIPVVISQLGHTLVHLSDSIIVGHFAGTISLAAVSLVNSVFVVAMVMGLGIAYGITPLIAQNNGKGEYTDCGRLLSNSIFINLLFSVILFLVIYFGAGNVLSLLKQSPEVLKQAKPFLLLLSVSIIPLMLFTTFKQFAEGLGFTRQAMMISIWGNVINICLGIIFVKGLFGIKPMGISGVGYSTLIDRTIMAIVMGIYVFRSKNFKPYLKEFSLSYINLKRCRQIINIGAPVSLQYTFEVSAFSAAAIIVGQIGAVEQAAHQVGINLASLTYMMASGVSSAAAIKSGNFFGGKSFGELRASALASYHIVLAFMTVTALIFVLANQWLPWIVTSDVSVINIASKLLIIAAFFQLFDGAQVVGLGILRGMGDVNVPTLITLLAYWVIGLPLGYLLGITLDMGAEGVWYGLVAGLGIASVLLYMRFTATTKKHIEDYIFNDTLKI</sequence>
<gene>
    <name evidence="11" type="ORF">GO816_12195</name>
</gene>
<keyword evidence="3" id="KW-0050">Antiport</keyword>
<keyword evidence="8 10" id="KW-0472">Membrane</keyword>
<dbReference type="InterPro" id="IPR002528">
    <property type="entry name" value="MATE_fam"/>
</dbReference>
<comment type="caution">
    <text evidence="11">The sequence shown here is derived from an EMBL/GenBank/DDBJ whole genome shotgun (WGS) entry which is preliminary data.</text>
</comment>
<evidence type="ECO:0000256" key="6">
    <source>
        <dbReference type="ARBA" id="ARBA00022989"/>
    </source>
</evidence>
<dbReference type="CDD" id="cd13131">
    <property type="entry name" value="MATE_NorM_like"/>
    <property type="match status" value="1"/>
</dbReference>
<protein>
    <recommendedName>
        <fullName evidence="9">Multidrug-efflux transporter</fullName>
    </recommendedName>
</protein>
<dbReference type="EMBL" id="WQLA01000004">
    <property type="protein sequence ID" value="MVN91889.1"/>
    <property type="molecule type" value="Genomic_DNA"/>
</dbReference>
<dbReference type="NCBIfam" id="TIGR00797">
    <property type="entry name" value="matE"/>
    <property type="match status" value="1"/>
</dbReference>
<evidence type="ECO:0000256" key="5">
    <source>
        <dbReference type="ARBA" id="ARBA00022692"/>
    </source>
</evidence>
<dbReference type="OrthoDB" id="9780160at2"/>